<evidence type="ECO:0000313" key="11">
    <source>
        <dbReference type="EMBL" id="MBB2959148.1"/>
    </source>
</evidence>
<dbReference type="InterPro" id="IPR059112">
    <property type="entry name" value="CysZ/EI24"/>
</dbReference>
<evidence type="ECO:0000256" key="6">
    <source>
        <dbReference type="ARBA" id="ARBA00022692"/>
    </source>
</evidence>
<dbReference type="GO" id="GO:0019344">
    <property type="term" value="P:cysteine biosynthetic process"/>
    <property type="evidence" value="ECO:0007669"/>
    <property type="project" value="TreeGrafter"/>
</dbReference>
<evidence type="ECO:0000256" key="10">
    <source>
        <dbReference type="SAM" id="Phobius"/>
    </source>
</evidence>
<reference evidence="11 12" key="1">
    <citation type="submission" date="2020-08" db="EMBL/GenBank/DDBJ databases">
        <title>Sequencing the genomes of 1000 actinobacteria strains.</title>
        <authorList>
            <person name="Klenk H.-P."/>
        </authorList>
    </citation>
    <scope>NUCLEOTIDE SEQUENCE [LARGE SCALE GENOMIC DNA]</scope>
    <source>
        <strain evidence="11 12">DSM 20419</strain>
    </source>
</reference>
<gene>
    <name evidence="11" type="ORF">FHX72_003300</name>
</gene>
<name>A0A7W4YGX3_9MICO</name>
<keyword evidence="9 10" id="KW-0472">Membrane</keyword>
<evidence type="ECO:0000256" key="4">
    <source>
        <dbReference type="ARBA" id="ARBA00022519"/>
    </source>
</evidence>
<keyword evidence="4" id="KW-0997">Cell inner membrane</keyword>
<keyword evidence="3" id="KW-1003">Cell membrane</keyword>
<keyword evidence="5" id="KW-0028">Amino-acid biosynthesis</keyword>
<evidence type="ECO:0000256" key="1">
    <source>
        <dbReference type="ARBA" id="ARBA00004141"/>
    </source>
</evidence>
<dbReference type="PANTHER" id="PTHR37468:SF1">
    <property type="entry name" value="SULFATE TRANSPORTER CYSZ"/>
    <property type="match status" value="1"/>
</dbReference>
<feature type="transmembrane region" description="Helical" evidence="10">
    <location>
        <begin position="75"/>
        <end position="100"/>
    </location>
</feature>
<dbReference type="GO" id="GO:0009675">
    <property type="term" value="F:high-affinity sulfate:proton symporter activity"/>
    <property type="evidence" value="ECO:0007669"/>
    <property type="project" value="TreeGrafter"/>
</dbReference>
<evidence type="ECO:0000256" key="8">
    <source>
        <dbReference type="ARBA" id="ARBA00023032"/>
    </source>
</evidence>
<dbReference type="Pfam" id="PF07264">
    <property type="entry name" value="EI24"/>
    <property type="match status" value="1"/>
</dbReference>
<dbReference type="InterPro" id="IPR050480">
    <property type="entry name" value="CysZ-like"/>
</dbReference>
<dbReference type="Proteomes" id="UP000545286">
    <property type="component" value="Unassembled WGS sequence"/>
</dbReference>
<evidence type="ECO:0000256" key="3">
    <source>
        <dbReference type="ARBA" id="ARBA00022475"/>
    </source>
</evidence>
<evidence type="ECO:0000256" key="2">
    <source>
        <dbReference type="ARBA" id="ARBA00022448"/>
    </source>
</evidence>
<feature type="transmembrane region" description="Helical" evidence="10">
    <location>
        <begin position="204"/>
        <end position="229"/>
    </location>
</feature>
<evidence type="ECO:0000313" key="12">
    <source>
        <dbReference type="Proteomes" id="UP000545286"/>
    </source>
</evidence>
<keyword evidence="8" id="KW-0764">Sulfate transport</keyword>
<comment type="caution">
    <text evidence="11">The sequence shown here is derived from an EMBL/GenBank/DDBJ whole genome shotgun (WGS) entry which is preliminary data.</text>
</comment>
<accession>A0A7W4YGX3</accession>
<keyword evidence="12" id="KW-1185">Reference proteome</keyword>
<evidence type="ECO:0000256" key="7">
    <source>
        <dbReference type="ARBA" id="ARBA00022989"/>
    </source>
</evidence>
<keyword evidence="7 10" id="KW-1133">Transmembrane helix</keyword>
<dbReference type="PANTHER" id="PTHR37468">
    <property type="entry name" value="SULFATE TRANSPORTER CYSZ"/>
    <property type="match status" value="1"/>
</dbReference>
<dbReference type="GO" id="GO:0005886">
    <property type="term" value="C:plasma membrane"/>
    <property type="evidence" value="ECO:0007669"/>
    <property type="project" value="TreeGrafter"/>
</dbReference>
<dbReference type="EMBL" id="JACHWJ010000005">
    <property type="protein sequence ID" value="MBB2959148.1"/>
    <property type="molecule type" value="Genomic_DNA"/>
</dbReference>
<keyword evidence="2" id="KW-0813">Transport</keyword>
<protein>
    <submittedName>
        <fullName evidence="11">CysZ protein</fullName>
    </submittedName>
</protein>
<organism evidence="11 12">
    <name type="scientific">Pseudoclavibacter helvolus</name>
    <dbReference type="NCBI Taxonomy" id="255205"/>
    <lineage>
        <taxon>Bacteria</taxon>
        <taxon>Bacillati</taxon>
        <taxon>Actinomycetota</taxon>
        <taxon>Actinomycetes</taxon>
        <taxon>Micrococcales</taxon>
        <taxon>Microbacteriaceae</taxon>
        <taxon>Pseudoclavibacter</taxon>
    </lineage>
</organism>
<dbReference type="AlphaFoldDB" id="A0A7W4YGX3"/>
<keyword evidence="6 10" id="KW-0812">Transmembrane</keyword>
<proteinExistence type="predicted"/>
<evidence type="ECO:0000256" key="9">
    <source>
        <dbReference type="ARBA" id="ARBA00023136"/>
    </source>
</evidence>
<evidence type="ECO:0000256" key="5">
    <source>
        <dbReference type="ARBA" id="ARBA00022605"/>
    </source>
</evidence>
<dbReference type="GO" id="GO:0000103">
    <property type="term" value="P:sulfate assimilation"/>
    <property type="evidence" value="ECO:0007669"/>
    <property type="project" value="TreeGrafter"/>
</dbReference>
<sequence>MIGQFFAGVGALFQGFGYWKKKPHLMLLGLIPALIVFLLVGAALVTLLFFVDDIVAWATPWAAEWDEVWRNTLRIAFMTLIVAGGVFLSVTTFTAITLAVGDPFYERIWLSVERDLGDENPGEGLGFFAAVKGSLWLVGMGILAAITVAVIGVIPLVGSVTGAIVGVALNGTVLSRELTGRALDARRLLGDQRASVIRGNRAQLLGFGVATQLCFMVPGGAVFTMPAAVAGSTVLARRLLDERGLTGVGGREGSPELGGPTPA</sequence>
<dbReference type="RefSeq" id="WP_183626419.1">
    <property type="nucleotide sequence ID" value="NZ_JACHWJ010000005.1"/>
</dbReference>
<feature type="transmembrane region" description="Helical" evidence="10">
    <location>
        <begin position="135"/>
        <end position="157"/>
    </location>
</feature>
<comment type="subcellular location">
    <subcellularLocation>
        <location evidence="1">Membrane</location>
        <topology evidence="1">Multi-pass membrane protein</topology>
    </subcellularLocation>
</comment>
<feature type="transmembrane region" description="Helical" evidence="10">
    <location>
        <begin position="25"/>
        <end position="51"/>
    </location>
</feature>